<evidence type="ECO:0000256" key="1">
    <source>
        <dbReference type="SAM" id="Phobius"/>
    </source>
</evidence>
<accession>A0A0L8HY57</accession>
<organism evidence="2">
    <name type="scientific">Octopus bimaculoides</name>
    <name type="common">California two-spotted octopus</name>
    <dbReference type="NCBI Taxonomy" id="37653"/>
    <lineage>
        <taxon>Eukaryota</taxon>
        <taxon>Metazoa</taxon>
        <taxon>Spiralia</taxon>
        <taxon>Lophotrochozoa</taxon>
        <taxon>Mollusca</taxon>
        <taxon>Cephalopoda</taxon>
        <taxon>Coleoidea</taxon>
        <taxon>Octopodiformes</taxon>
        <taxon>Octopoda</taxon>
        <taxon>Incirrata</taxon>
        <taxon>Octopodidae</taxon>
        <taxon>Octopus</taxon>
    </lineage>
</organism>
<keyword evidence="1" id="KW-0472">Membrane</keyword>
<feature type="transmembrane region" description="Helical" evidence="1">
    <location>
        <begin position="33"/>
        <end position="56"/>
    </location>
</feature>
<keyword evidence="1" id="KW-1133">Transmembrane helix</keyword>
<keyword evidence="1" id="KW-0812">Transmembrane</keyword>
<reference evidence="2" key="1">
    <citation type="submission" date="2015-07" db="EMBL/GenBank/DDBJ databases">
        <title>MeaNS - Measles Nucleotide Surveillance Program.</title>
        <authorList>
            <person name="Tran T."/>
            <person name="Druce J."/>
        </authorList>
    </citation>
    <scope>NUCLEOTIDE SEQUENCE</scope>
    <source>
        <strain evidence="2">UCB-OBI-ISO-001</strain>
        <tissue evidence="2">Gonad</tissue>
    </source>
</reference>
<protein>
    <submittedName>
        <fullName evidence="2">Uncharacterized protein</fullName>
    </submittedName>
</protein>
<feature type="transmembrane region" description="Helical" evidence="1">
    <location>
        <begin position="5"/>
        <end position="21"/>
    </location>
</feature>
<dbReference type="AlphaFoldDB" id="A0A0L8HY57"/>
<evidence type="ECO:0000313" key="2">
    <source>
        <dbReference type="EMBL" id="KOF94137.1"/>
    </source>
</evidence>
<dbReference type="EMBL" id="KQ417023">
    <property type="protein sequence ID" value="KOF94137.1"/>
    <property type="molecule type" value="Genomic_DNA"/>
</dbReference>
<sequence>MLQTLLCFIVLLFLIHFLYHFDPLNFLLFLWHFYFNSYSATHFLSSSVLLSLTFLFPLQL</sequence>
<proteinExistence type="predicted"/>
<name>A0A0L8HY57_OCTBM</name>
<gene>
    <name evidence="2" type="ORF">OCBIM_22002615mg</name>
</gene>